<organism evidence="4 5">
    <name type="scientific">Nonomuraea muscovyensis</name>
    <dbReference type="NCBI Taxonomy" id="1124761"/>
    <lineage>
        <taxon>Bacteria</taxon>
        <taxon>Bacillati</taxon>
        <taxon>Actinomycetota</taxon>
        <taxon>Actinomycetes</taxon>
        <taxon>Streptosporangiales</taxon>
        <taxon>Streptosporangiaceae</taxon>
        <taxon>Nonomuraea</taxon>
    </lineage>
</organism>
<dbReference type="SUPFAM" id="SSF46689">
    <property type="entry name" value="Homeodomain-like"/>
    <property type="match status" value="1"/>
</dbReference>
<protein>
    <submittedName>
        <fullName evidence="4">AcrR family transcriptional regulator</fullName>
    </submittedName>
</protein>
<dbReference type="PROSITE" id="PS50977">
    <property type="entry name" value="HTH_TETR_2"/>
    <property type="match status" value="1"/>
</dbReference>
<dbReference type="GO" id="GO:0000976">
    <property type="term" value="F:transcription cis-regulatory region binding"/>
    <property type="evidence" value="ECO:0007669"/>
    <property type="project" value="TreeGrafter"/>
</dbReference>
<keyword evidence="1 2" id="KW-0238">DNA-binding</keyword>
<dbReference type="InterPro" id="IPR050109">
    <property type="entry name" value="HTH-type_TetR-like_transc_reg"/>
</dbReference>
<reference evidence="4 5" key="1">
    <citation type="submission" date="2020-08" db="EMBL/GenBank/DDBJ databases">
        <title>Sequencing the genomes of 1000 actinobacteria strains.</title>
        <authorList>
            <person name="Klenk H.-P."/>
        </authorList>
    </citation>
    <scope>NUCLEOTIDE SEQUENCE [LARGE SCALE GENOMIC DNA]</scope>
    <source>
        <strain evidence="4 5">DSM 45913</strain>
    </source>
</reference>
<dbReference type="Gene3D" id="1.10.357.10">
    <property type="entry name" value="Tetracycline Repressor, domain 2"/>
    <property type="match status" value="1"/>
</dbReference>
<keyword evidence="5" id="KW-1185">Reference proteome</keyword>
<comment type="caution">
    <text evidence="4">The sequence shown here is derived from an EMBL/GenBank/DDBJ whole genome shotgun (WGS) entry which is preliminary data.</text>
</comment>
<dbReference type="AlphaFoldDB" id="A0A7X0C791"/>
<dbReference type="InterPro" id="IPR001647">
    <property type="entry name" value="HTH_TetR"/>
</dbReference>
<dbReference type="PANTHER" id="PTHR30055:SF235">
    <property type="entry name" value="TRANSCRIPTIONAL REGULATORY PROTEIN"/>
    <property type="match status" value="1"/>
</dbReference>
<evidence type="ECO:0000256" key="1">
    <source>
        <dbReference type="ARBA" id="ARBA00023125"/>
    </source>
</evidence>
<name>A0A7X0C791_9ACTN</name>
<dbReference type="PRINTS" id="PR00455">
    <property type="entry name" value="HTHTETR"/>
</dbReference>
<evidence type="ECO:0000256" key="2">
    <source>
        <dbReference type="PROSITE-ProRule" id="PRU00335"/>
    </source>
</evidence>
<feature type="DNA-binding region" description="H-T-H motif" evidence="2">
    <location>
        <begin position="28"/>
        <end position="47"/>
    </location>
</feature>
<proteinExistence type="predicted"/>
<accession>A0A7X0C791</accession>
<evidence type="ECO:0000259" key="3">
    <source>
        <dbReference type="PROSITE" id="PS50977"/>
    </source>
</evidence>
<dbReference type="GO" id="GO:0003700">
    <property type="term" value="F:DNA-binding transcription factor activity"/>
    <property type="evidence" value="ECO:0007669"/>
    <property type="project" value="TreeGrafter"/>
</dbReference>
<dbReference type="PANTHER" id="PTHR30055">
    <property type="entry name" value="HTH-TYPE TRANSCRIPTIONAL REGULATOR RUTR"/>
    <property type="match status" value="1"/>
</dbReference>
<feature type="domain" description="HTH tetR-type" evidence="3">
    <location>
        <begin position="5"/>
        <end position="65"/>
    </location>
</feature>
<evidence type="ECO:0000313" key="5">
    <source>
        <dbReference type="Proteomes" id="UP000583800"/>
    </source>
</evidence>
<evidence type="ECO:0000313" key="4">
    <source>
        <dbReference type="EMBL" id="MBB6349582.1"/>
    </source>
</evidence>
<dbReference type="Pfam" id="PF00440">
    <property type="entry name" value="TetR_N"/>
    <property type="match status" value="1"/>
</dbReference>
<dbReference type="EMBL" id="JACHJB010000002">
    <property type="protein sequence ID" value="MBB6349582.1"/>
    <property type="molecule type" value="Genomic_DNA"/>
</dbReference>
<gene>
    <name evidence="4" type="ORF">FHU36_006127</name>
</gene>
<sequence length="184" mass="20595">MARQSDTRTRIQAVARELFAAQGVRDTSLRQISDRLGITKPALYYHFASREDLVRSIIQPMIDDTDRFVTAREQAPDRGPGGPRLLLEDYFELMWRHREVIVMIMRDVSTLTELDLTERMFGWRRRLTSLLLGPEVSVAQRVRATVALGGMSDCSVEYAHLPLEEVKGPAVEAAAAALGLAAPS</sequence>
<dbReference type="RefSeq" id="WP_185087129.1">
    <property type="nucleotide sequence ID" value="NZ_JACHJB010000002.1"/>
</dbReference>
<dbReference type="Proteomes" id="UP000583800">
    <property type="component" value="Unassembled WGS sequence"/>
</dbReference>
<dbReference type="InterPro" id="IPR009057">
    <property type="entry name" value="Homeodomain-like_sf"/>
</dbReference>